<dbReference type="AlphaFoldDB" id="A0A5E4MWH0"/>
<dbReference type="InterPro" id="IPR036291">
    <property type="entry name" value="NAD(P)-bd_dom_sf"/>
</dbReference>
<keyword evidence="5" id="KW-1185">Reference proteome</keyword>
<evidence type="ECO:0000256" key="1">
    <source>
        <dbReference type="ARBA" id="ARBA00006484"/>
    </source>
</evidence>
<dbReference type="Proteomes" id="UP000325440">
    <property type="component" value="Unassembled WGS sequence"/>
</dbReference>
<keyword evidence="2" id="KW-0560">Oxidoreductase</keyword>
<dbReference type="Gene3D" id="3.40.50.720">
    <property type="entry name" value="NAD(P)-binding Rossmann-like Domain"/>
    <property type="match status" value="1"/>
</dbReference>
<dbReference type="PANTHER" id="PTHR43008:SF4">
    <property type="entry name" value="CHAIN DEHYDROGENASE, PUTATIVE (AFU_ORTHOLOGUE AFUA_4G08710)-RELATED"/>
    <property type="match status" value="1"/>
</dbReference>
<reference evidence="4 5" key="1">
    <citation type="submission" date="2019-08" db="EMBL/GenBank/DDBJ databases">
        <authorList>
            <person name="Alioto T."/>
            <person name="Alioto T."/>
            <person name="Gomez Garrido J."/>
        </authorList>
    </citation>
    <scope>NUCLEOTIDE SEQUENCE [LARGE SCALE GENOMIC DNA]</scope>
</reference>
<dbReference type="PANTHER" id="PTHR43008">
    <property type="entry name" value="BENZIL REDUCTASE"/>
    <property type="match status" value="1"/>
</dbReference>
<evidence type="ECO:0000313" key="5">
    <source>
        <dbReference type="Proteomes" id="UP000325440"/>
    </source>
</evidence>
<dbReference type="EMBL" id="CABPRJ010001435">
    <property type="protein sequence ID" value="VVC36646.1"/>
    <property type="molecule type" value="Genomic_DNA"/>
</dbReference>
<evidence type="ECO:0000256" key="2">
    <source>
        <dbReference type="ARBA" id="ARBA00023002"/>
    </source>
</evidence>
<sequence length="110" mass="12230">MTYFRRLVNSVRSALQSRSVVSYTLKNRVAVITGGTRGIGLAVAKELITEGASQVIITGRDQNVGVKSLKLLDAICGDKQIVKYCQMDVTLRNDVRSKQKKRVSMRIFVL</sequence>
<comment type="similarity">
    <text evidence="1">Belongs to the short-chain dehydrogenases/reductases (SDR) family.</text>
</comment>
<accession>A0A5E4MWH0</accession>
<organism evidence="4 5">
    <name type="scientific">Cinara cedri</name>
    <dbReference type="NCBI Taxonomy" id="506608"/>
    <lineage>
        <taxon>Eukaryota</taxon>
        <taxon>Metazoa</taxon>
        <taxon>Ecdysozoa</taxon>
        <taxon>Arthropoda</taxon>
        <taxon>Hexapoda</taxon>
        <taxon>Insecta</taxon>
        <taxon>Pterygota</taxon>
        <taxon>Neoptera</taxon>
        <taxon>Paraneoptera</taxon>
        <taxon>Hemiptera</taxon>
        <taxon>Sternorrhyncha</taxon>
        <taxon>Aphidomorpha</taxon>
        <taxon>Aphidoidea</taxon>
        <taxon>Aphididae</taxon>
        <taxon>Lachninae</taxon>
        <taxon>Cinara</taxon>
    </lineage>
</organism>
<dbReference type="SUPFAM" id="SSF51735">
    <property type="entry name" value="NAD(P)-binding Rossmann-fold domains"/>
    <property type="match status" value="1"/>
</dbReference>
<dbReference type="GO" id="GO:0050664">
    <property type="term" value="F:oxidoreductase activity, acting on NAD(P)H, oxygen as acceptor"/>
    <property type="evidence" value="ECO:0007669"/>
    <property type="project" value="TreeGrafter"/>
</dbReference>
<evidence type="ECO:0000313" key="4">
    <source>
        <dbReference type="EMBL" id="VVC36646.1"/>
    </source>
</evidence>
<evidence type="ECO:0000259" key="3">
    <source>
        <dbReference type="Pfam" id="PF08659"/>
    </source>
</evidence>
<proteinExistence type="inferred from homology"/>
<name>A0A5E4MWH0_9HEMI</name>
<feature type="domain" description="Ketoreductase (KR)" evidence="3">
    <location>
        <begin position="30"/>
        <end position="97"/>
    </location>
</feature>
<dbReference type="InterPro" id="IPR013968">
    <property type="entry name" value="PKS_KR"/>
</dbReference>
<dbReference type="OrthoDB" id="417891at2759"/>
<protein>
    <submittedName>
        <fullName evidence="4">NAD(P)-binding domain,Polyketide synthase, ketoreductase domain</fullName>
    </submittedName>
</protein>
<dbReference type="Pfam" id="PF08659">
    <property type="entry name" value="KR"/>
    <property type="match status" value="1"/>
</dbReference>
<gene>
    <name evidence="4" type="ORF">CINCED_3A023494</name>
</gene>